<protein>
    <submittedName>
        <fullName evidence="1">Uncharacterized protein</fullName>
    </submittedName>
</protein>
<dbReference type="Proteomes" id="UP000019804">
    <property type="component" value="Unassembled WGS sequence"/>
</dbReference>
<dbReference type="EMBL" id="KK088414">
    <property type="protein sequence ID" value="EYE97883.1"/>
    <property type="molecule type" value="Genomic_DNA"/>
</dbReference>
<proteinExistence type="predicted"/>
<evidence type="ECO:0000313" key="2">
    <source>
        <dbReference type="Proteomes" id="UP000019804"/>
    </source>
</evidence>
<dbReference type="GeneID" id="63695102"/>
<accession>A0A017SLN5</accession>
<dbReference type="RefSeq" id="XP_040641571.1">
    <property type="nucleotide sequence ID" value="XM_040779978.1"/>
</dbReference>
<reference evidence="2" key="1">
    <citation type="journal article" date="2014" name="Nat. Commun.">
        <title>Genomic adaptations of the halophilic Dead Sea filamentous fungus Eurotium rubrum.</title>
        <authorList>
            <person name="Kis-Papo T."/>
            <person name="Weig A.R."/>
            <person name="Riley R."/>
            <person name="Persoh D."/>
            <person name="Salamov A."/>
            <person name="Sun H."/>
            <person name="Lipzen A."/>
            <person name="Wasser S.P."/>
            <person name="Rambold G."/>
            <person name="Grigoriev I.V."/>
            <person name="Nevo E."/>
        </authorList>
    </citation>
    <scope>NUCLEOTIDE SEQUENCE [LARGE SCALE GENOMIC DNA]</scope>
    <source>
        <strain evidence="2">CBS 135680</strain>
    </source>
</reference>
<dbReference type="STRING" id="1388766.A0A017SLN5"/>
<dbReference type="HOGENOM" id="CLU_1895745_0_0_1"/>
<dbReference type="AlphaFoldDB" id="A0A017SLN5"/>
<keyword evidence="2" id="KW-1185">Reference proteome</keyword>
<gene>
    <name evidence="1" type="ORF">EURHEDRAFT_400059</name>
</gene>
<dbReference type="OrthoDB" id="5337308at2759"/>
<sequence>MTETGKDMFDVLDGLGLPFKLGKKGLGHMACFQDQEWDDNDGSHQDSLDIASEAAKSAIPEWPDESFNIKDTNEAILKTPTPFGVAWFLTNRKKELGARAPTKVIVKTIHQYSDEPQDQVHFMFDIAPVKKPTV</sequence>
<name>A0A017SLN5_ASPRC</name>
<evidence type="ECO:0000313" key="1">
    <source>
        <dbReference type="EMBL" id="EYE97883.1"/>
    </source>
</evidence>
<organism evidence="1 2">
    <name type="scientific">Aspergillus ruber (strain CBS 135680)</name>
    <dbReference type="NCBI Taxonomy" id="1388766"/>
    <lineage>
        <taxon>Eukaryota</taxon>
        <taxon>Fungi</taxon>
        <taxon>Dikarya</taxon>
        <taxon>Ascomycota</taxon>
        <taxon>Pezizomycotina</taxon>
        <taxon>Eurotiomycetes</taxon>
        <taxon>Eurotiomycetidae</taxon>
        <taxon>Eurotiales</taxon>
        <taxon>Aspergillaceae</taxon>
        <taxon>Aspergillus</taxon>
        <taxon>Aspergillus subgen. Aspergillus</taxon>
    </lineage>
</organism>